<dbReference type="InterPro" id="IPR011743">
    <property type="entry name" value="Caa3_sub_IV"/>
</dbReference>
<dbReference type="Pfam" id="PF03626">
    <property type="entry name" value="COX4_pro"/>
    <property type="match status" value="1"/>
</dbReference>
<evidence type="ECO:0000313" key="8">
    <source>
        <dbReference type="Proteomes" id="UP000032900"/>
    </source>
</evidence>
<feature type="transmembrane region" description="Helical" evidence="6">
    <location>
        <begin position="39"/>
        <end position="59"/>
    </location>
</feature>
<evidence type="ECO:0000256" key="4">
    <source>
        <dbReference type="ARBA" id="ARBA00022989"/>
    </source>
</evidence>
<keyword evidence="4 6" id="KW-1133">Transmembrane helix</keyword>
<dbReference type="GO" id="GO:0005886">
    <property type="term" value="C:plasma membrane"/>
    <property type="evidence" value="ECO:0007669"/>
    <property type="project" value="UniProtKB-SubCell"/>
</dbReference>
<dbReference type="RefSeq" id="WP_062126016.1">
    <property type="nucleotide sequence ID" value="NZ_BAZW01000029.1"/>
</dbReference>
<keyword evidence="3 6" id="KW-0812">Transmembrane</keyword>
<evidence type="ECO:0000256" key="2">
    <source>
        <dbReference type="ARBA" id="ARBA00022475"/>
    </source>
</evidence>
<evidence type="ECO:0000256" key="3">
    <source>
        <dbReference type="ARBA" id="ARBA00022692"/>
    </source>
</evidence>
<accession>A0A0E9LZR1</accession>
<evidence type="ECO:0000256" key="5">
    <source>
        <dbReference type="ARBA" id="ARBA00023136"/>
    </source>
</evidence>
<protein>
    <submittedName>
        <fullName evidence="7">Cytochrome c oxidase polypeptide IV</fullName>
    </submittedName>
</protein>
<dbReference type="EMBL" id="BAZW01000029">
    <property type="protein sequence ID" value="GAO30739.1"/>
    <property type="molecule type" value="Genomic_DNA"/>
</dbReference>
<evidence type="ECO:0000256" key="6">
    <source>
        <dbReference type="SAM" id="Phobius"/>
    </source>
</evidence>
<name>A0A0E9LZR1_9BACT</name>
<dbReference type="Proteomes" id="UP000032900">
    <property type="component" value="Unassembled WGS sequence"/>
</dbReference>
<feature type="transmembrane region" description="Helical" evidence="6">
    <location>
        <begin position="71"/>
        <end position="93"/>
    </location>
</feature>
<gene>
    <name evidence="7" type="ORF">JCM15548_13045</name>
</gene>
<evidence type="ECO:0000256" key="1">
    <source>
        <dbReference type="ARBA" id="ARBA00004651"/>
    </source>
</evidence>
<evidence type="ECO:0000313" key="7">
    <source>
        <dbReference type="EMBL" id="GAO30739.1"/>
    </source>
</evidence>
<comment type="caution">
    <text evidence="7">The sequence shown here is derived from an EMBL/GenBank/DDBJ whole genome shotgun (WGS) entry which is preliminary data.</text>
</comment>
<comment type="subcellular location">
    <subcellularLocation>
        <location evidence="1">Cell membrane</location>
        <topology evidence="1">Multi-pass membrane protein</topology>
    </subcellularLocation>
</comment>
<organism evidence="7 8">
    <name type="scientific">Geofilum rubicundum JCM 15548</name>
    <dbReference type="NCBI Taxonomy" id="1236989"/>
    <lineage>
        <taxon>Bacteria</taxon>
        <taxon>Pseudomonadati</taxon>
        <taxon>Bacteroidota</taxon>
        <taxon>Bacteroidia</taxon>
        <taxon>Marinilabiliales</taxon>
        <taxon>Marinilabiliaceae</taxon>
        <taxon>Geofilum</taxon>
    </lineage>
</organism>
<sequence>MDEHKPHISSYLSHARVLTALLFLTLITVLLTWIDLGVFTIAVTLLVASVKATIVLTWFMHLKFESAFTRWIVIGTFALFVLILIVTFVDYFFR</sequence>
<dbReference type="STRING" id="1236989.JCM15548_13045"/>
<keyword evidence="8" id="KW-1185">Reference proteome</keyword>
<dbReference type="NCBIfam" id="TIGR02229">
    <property type="entry name" value="caa3_sub_IV"/>
    <property type="match status" value="1"/>
</dbReference>
<keyword evidence="5 6" id="KW-0472">Membrane</keyword>
<keyword evidence="2" id="KW-1003">Cell membrane</keyword>
<dbReference type="OrthoDB" id="1122616at2"/>
<feature type="transmembrane region" description="Helical" evidence="6">
    <location>
        <begin position="12"/>
        <end position="33"/>
    </location>
</feature>
<reference evidence="7 8" key="1">
    <citation type="journal article" date="2015" name="Microbes Environ.">
        <title>Distribution and evolution of nitrogen fixation genes in the phylum bacteroidetes.</title>
        <authorList>
            <person name="Inoue J."/>
            <person name="Oshima K."/>
            <person name="Suda W."/>
            <person name="Sakamoto M."/>
            <person name="Iino T."/>
            <person name="Noda S."/>
            <person name="Hongoh Y."/>
            <person name="Hattori M."/>
            <person name="Ohkuma M."/>
        </authorList>
    </citation>
    <scope>NUCLEOTIDE SEQUENCE [LARGE SCALE GENOMIC DNA]</scope>
    <source>
        <strain evidence="7">JCM 15548</strain>
    </source>
</reference>
<dbReference type="InterPro" id="IPR005171">
    <property type="entry name" value="Cyt_c_oxidase_su4_prok"/>
</dbReference>
<dbReference type="AlphaFoldDB" id="A0A0E9LZR1"/>
<proteinExistence type="predicted"/>